<organism evidence="12 13">
    <name type="scientific">Dioscorea cayennensis subsp. rotundata</name>
    <name type="common">White Guinea yam</name>
    <name type="synonym">Dioscorea rotundata</name>
    <dbReference type="NCBI Taxonomy" id="55577"/>
    <lineage>
        <taxon>Eukaryota</taxon>
        <taxon>Viridiplantae</taxon>
        <taxon>Streptophyta</taxon>
        <taxon>Embryophyta</taxon>
        <taxon>Tracheophyta</taxon>
        <taxon>Spermatophyta</taxon>
        <taxon>Magnoliopsida</taxon>
        <taxon>Liliopsida</taxon>
        <taxon>Dioscoreales</taxon>
        <taxon>Dioscoreaceae</taxon>
        <taxon>Dioscorea</taxon>
    </lineage>
</organism>
<dbReference type="PANTHER" id="PTHR48063">
    <property type="entry name" value="LRR RECEPTOR-LIKE KINASE"/>
    <property type="match status" value="1"/>
</dbReference>
<reference evidence="13" key="1">
    <citation type="submission" date="2025-08" db="UniProtKB">
        <authorList>
            <consortium name="RefSeq"/>
        </authorList>
    </citation>
    <scope>IDENTIFICATION</scope>
</reference>
<proteinExistence type="predicted"/>
<evidence type="ECO:0000259" key="10">
    <source>
        <dbReference type="Pfam" id="PF08263"/>
    </source>
</evidence>
<evidence type="ECO:0000313" key="12">
    <source>
        <dbReference type="Proteomes" id="UP001515500"/>
    </source>
</evidence>
<dbReference type="GeneID" id="120274881"/>
<feature type="domain" description="Leucine-rich repeat-containing N-terminal plant-type" evidence="10">
    <location>
        <begin position="31"/>
        <end position="67"/>
    </location>
</feature>
<keyword evidence="8" id="KW-0325">Glycoprotein</keyword>
<evidence type="ECO:0000256" key="9">
    <source>
        <dbReference type="SAM" id="SignalP"/>
    </source>
</evidence>
<evidence type="ECO:0000313" key="13">
    <source>
        <dbReference type="RefSeq" id="XP_039137363.1"/>
    </source>
</evidence>
<dbReference type="InterPro" id="IPR032675">
    <property type="entry name" value="LRR_dom_sf"/>
</dbReference>
<keyword evidence="2" id="KW-0433">Leucine-rich repeat</keyword>
<sequence length="382" mass="43218">MLIILYVLCIQSTLFTVTATNTANNFITCLQNERDALLQFKSTIIDPNKNLASWSSGNCCNWRGIRCHNITRHVSRINLRNSSLQGEINPSLLTLQHLIHLDLSFNFFNFKPIPQFIGSIKSLRYLNLSNAGFSGEVPSSLGNLSSLHVLDLSNLYLSLSSDYVLHVSDSQWLSQLTALQNLKMTGVNFTYASSWLQDLNSLPHIKILGLRYCRLQTIPLVLPHVNFTYLNFLDLSYNRINSTIPAWLFKITSLEYLDLSWNFKFHGLVPPDIRNLTYLNVLVLSYNSIDMSLALSQLGNLRNLQYLYSDYVRKLINCPFHELGGNFSELATTLQLLSLRHSKLTGSLPRWIGNFTNLQFLYVSANSLSGEIPSSLGQLSGL</sequence>
<comment type="subcellular location">
    <subcellularLocation>
        <location evidence="1">Membrane</location>
        <topology evidence="1">Single-pass type I membrane protein</topology>
    </subcellularLocation>
</comment>
<keyword evidence="7" id="KW-0472">Membrane</keyword>
<evidence type="ECO:0000256" key="6">
    <source>
        <dbReference type="ARBA" id="ARBA00022989"/>
    </source>
</evidence>
<evidence type="ECO:0000259" key="11">
    <source>
        <dbReference type="Pfam" id="PF23598"/>
    </source>
</evidence>
<feature type="chain" id="PRO_5044305004" evidence="9">
    <location>
        <begin position="20"/>
        <end position="382"/>
    </location>
</feature>
<dbReference type="InterPro" id="IPR055414">
    <property type="entry name" value="LRR_R13L4/SHOC2-like"/>
</dbReference>
<dbReference type="PANTHER" id="PTHR48063:SF112">
    <property type="entry name" value="RECEPTOR LIKE PROTEIN 30-LIKE"/>
    <property type="match status" value="1"/>
</dbReference>
<accession>A0AB40CBY5</accession>
<dbReference type="RefSeq" id="XP_039137363.1">
    <property type="nucleotide sequence ID" value="XM_039281429.1"/>
</dbReference>
<keyword evidence="3" id="KW-0812">Transmembrane</keyword>
<dbReference type="Pfam" id="PF08263">
    <property type="entry name" value="LRRNT_2"/>
    <property type="match status" value="1"/>
</dbReference>
<name>A0AB40CBY5_DIOCR</name>
<evidence type="ECO:0000256" key="3">
    <source>
        <dbReference type="ARBA" id="ARBA00022692"/>
    </source>
</evidence>
<evidence type="ECO:0000256" key="4">
    <source>
        <dbReference type="ARBA" id="ARBA00022729"/>
    </source>
</evidence>
<dbReference type="Pfam" id="PF23598">
    <property type="entry name" value="LRR_14"/>
    <property type="match status" value="1"/>
</dbReference>
<dbReference type="InterPro" id="IPR013210">
    <property type="entry name" value="LRR_N_plant-typ"/>
</dbReference>
<keyword evidence="6" id="KW-1133">Transmembrane helix</keyword>
<keyword evidence="5" id="KW-0677">Repeat</keyword>
<dbReference type="Gene3D" id="3.80.10.10">
    <property type="entry name" value="Ribonuclease Inhibitor"/>
    <property type="match status" value="3"/>
</dbReference>
<protein>
    <submittedName>
        <fullName evidence="13">Receptor-like protein EIX2</fullName>
    </submittedName>
</protein>
<evidence type="ECO:0000256" key="8">
    <source>
        <dbReference type="ARBA" id="ARBA00023180"/>
    </source>
</evidence>
<evidence type="ECO:0000256" key="2">
    <source>
        <dbReference type="ARBA" id="ARBA00022614"/>
    </source>
</evidence>
<keyword evidence="12" id="KW-1185">Reference proteome</keyword>
<gene>
    <name evidence="13" type="primary">LOC120274881</name>
</gene>
<dbReference type="AlphaFoldDB" id="A0AB40CBY5"/>
<evidence type="ECO:0000256" key="5">
    <source>
        <dbReference type="ARBA" id="ARBA00022737"/>
    </source>
</evidence>
<feature type="domain" description="Disease resistance R13L4/SHOC-2-like LRR" evidence="11">
    <location>
        <begin position="172"/>
        <end position="310"/>
    </location>
</feature>
<feature type="signal peptide" evidence="9">
    <location>
        <begin position="1"/>
        <end position="19"/>
    </location>
</feature>
<dbReference type="GO" id="GO:0016020">
    <property type="term" value="C:membrane"/>
    <property type="evidence" value="ECO:0007669"/>
    <property type="project" value="UniProtKB-SubCell"/>
</dbReference>
<keyword evidence="4 9" id="KW-0732">Signal</keyword>
<dbReference type="Proteomes" id="UP001515500">
    <property type="component" value="Chromosome 2"/>
</dbReference>
<dbReference type="Pfam" id="PF00560">
    <property type="entry name" value="LRR_1"/>
    <property type="match status" value="3"/>
</dbReference>
<evidence type="ECO:0000256" key="1">
    <source>
        <dbReference type="ARBA" id="ARBA00004479"/>
    </source>
</evidence>
<evidence type="ECO:0000256" key="7">
    <source>
        <dbReference type="ARBA" id="ARBA00023136"/>
    </source>
</evidence>
<dbReference type="InterPro" id="IPR001611">
    <property type="entry name" value="Leu-rich_rpt"/>
</dbReference>
<dbReference type="FunFam" id="3.80.10.10:FF:000129">
    <property type="entry name" value="Leucine-rich repeat receptor-like kinase"/>
    <property type="match status" value="1"/>
</dbReference>
<dbReference type="SUPFAM" id="SSF52058">
    <property type="entry name" value="L domain-like"/>
    <property type="match status" value="2"/>
</dbReference>
<dbReference type="InterPro" id="IPR046956">
    <property type="entry name" value="RLP23-like"/>
</dbReference>